<organism evidence="1 2">
    <name type="scientific">Naganishia adeliensis</name>
    <dbReference type="NCBI Taxonomy" id="92952"/>
    <lineage>
        <taxon>Eukaryota</taxon>
        <taxon>Fungi</taxon>
        <taxon>Dikarya</taxon>
        <taxon>Basidiomycota</taxon>
        <taxon>Agaricomycotina</taxon>
        <taxon>Tremellomycetes</taxon>
        <taxon>Filobasidiales</taxon>
        <taxon>Filobasidiaceae</taxon>
        <taxon>Naganishia</taxon>
    </lineage>
</organism>
<dbReference type="Proteomes" id="UP001230649">
    <property type="component" value="Unassembled WGS sequence"/>
</dbReference>
<protein>
    <submittedName>
        <fullName evidence="1">Uncharacterized protein</fullName>
    </submittedName>
</protein>
<evidence type="ECO:0000313" key="2">
    <source>
        <dbReference type="Proteomes" id="UP001230649"/>
    </source>
</evidence>
<dbReference type="EMBL" id="JASBWS010000106">
    <property type="protein sequence ID" value="KAJ9097059.1"/>
    <property type="molecule type" value="Genomic_DNA"/>
</dbReference>
<reference evidence="1" key="1">
    <citation type="submission" date="2023-04" db="EMBL/GenBank/DDBJ databases">
        <title>Draft Genome sequencing of Naganishia species isolated from polar environments using Oxford Nanopore Technology.</title>
        <authorList>
            <person name="Leo P."/>
            <person name="Venkateswaran K."/>
        </authorList>
    </citation>
    <scope>NUCLEOTIDE SEQUENCE</scope>
    <source>
        <strain evidence="1">MNA-CCFEE 5262</strain>
    </source>
</reference>
<feature type="non-terminal residue" evidence="1">
    <location>
        <position position="1400"/>
    </location>
</feature>
<accession>A0ACC2VCE5</accession>
<evidence type="ECO:0000313" key="1">
    <source>
        <dbReference type="EMBL" id="KAJ9097059.1"/>
    </source>
</evidence>
<proteinExistence type="predicted"/>
<comment type="caution">
    <text evidence="1">The sequence shown here is derived from an EMBL/GenBank/DDBJ whole genome shotgun (WGS) entry which is preliminary data.</text>
</comment>
<sequence length="1400" mass="147531">MSAPATHGSDDPSGSHRSQGLQLLDLEMSNPALLDIKGPGEFEFAVGGFDEVLWYQACVNASISHGRTQSALDTHPSPPQDEASSSAESEAWTSDAGSSDSDVETEPISKQESKDSGEAEKEQEPAEGDEEDYVTDSQPSSPETPPPLPVPTRPSFKTSVPSASKARGKAPVRGKKQVVGPAHGRHKSLGDGSGKKRSEGKVEQVVEARDDVAGVIQPSSNNGDSASTPDTSSSTKPAQLNATIVPIAAPKHIPSTTYSSSTPKASSYPTPSASYVPFQTHSSTTAASSAGIARSRSHLETGRHSHSGHVGTVWGQWRRAGERSFGEVVDDVFRVVRVEDLVPKRTTSREVPLARDTDVRDGGTAVHDDRPVKGSTQEPVTAEPKKVVLGGGDSGVIAWDSVPGMNSATSTRILQEEISPRTTPGVQTVYHESPLQMPLDAPEAQPSPPTRAVPATRSSSTEQVSDISHTVVPALAPSMGPIVRVVEPTPAPSRVGSAGELSPLGGRLLASNAINHGFSRLKKQRQQPADIVPRRTSGAGESSGDPTVNGHQGGKLELTTGAWSGTRPASARRTSSARSNHSRSSGAYSPTVEIENPMEAAGAQQVSPVSPTSEQETQSPQLSSSVVQRLNDSATARPHKSSIKQAKHAEHQAQLQAQQSGKKNKKSIFFIQSPGDNRSRRTSGRHGSISGGSEASTDPDGGSFAGSSVGVAAAGSVKSPARNRSTSSGAATSPLAQEVVRPGIEERLVGASSTLERPKPPSEVKDDLQAPSGPARSDSDSAPPTHRRASGGSRTSNASGLKRTSSTAHANAHGGHARRPSVHQMTHVTSGHAKTHTTAAANAGAAKRTDSMSNMAGRLREMKANAAAAISARLAAQLKAEKERLNEQRAKLLASKRQRNVDDDTAAGEEEEDDDAWSSATDESAKGAGLVIGKAKPKPKRDPAAIAAAKALAAEEDAKRKRELFAKRAIFGTGGMSGLSTVTRVAPRANSPGEGNPANATGASKPGLLTNLFERQRDVLRRGDSMVSLVEPSHSVPPRVHATEGTRQREGMTPNLGFSFMNRSKSSAALPIASGISVTTGGLINSSHSLEPVQDAETKTTPIRGKLRLPPKPDEDADFSPSSSPDNTSSMLATSEAVRRLEALSTKRRSSARSNLSQETTEPAVLKSPAEAQETAPMASALTTALERTQSHPMPVQQHSVQFVEPAMPQTPTTRRRQMLATELPEDLRMNLLFERKSRASVYPKSNLRATASVHDLPEAGRESKFSSTEMSRQTSHNPSDEVASKREVSPNSAAQPPARRRSGPNLLSGGNLLRPLTSASTANVVRGQSEANTQQESSQPAVRQPLQRDQRSKSSANVSDLSRVDAHRGIGFGGWGGPDFKRRSTEGDNRDASAAEQRL</sequence>
<keyword evidence="2" id="KW-1185">Reference proteome</keyword>
<gene>
    <name evidence="1" type="ORF">QFC20_006255</name>
</gene>
<name>A0ACC2VCE5_9TREE</name>